<evidence type="ECO:0000313" key="7">
    <source>
        <dbReference type="EMBL" id="CAA9478953.1"/>
    </source>
</evidence>
<evidence type="ECO:0000256" key="2">
    <source>
        <dbReference type="ARBA" id="ARBA00022628"/>
    </source>
</evidence>
<dbReference type="GO" id="GO:0004748">
    <property type="term" value="F:ribonucleoside-diphosphate reductase activity, thioredoxin disulfide as acceptor"/>
    <property type="evidence" value="ECO:0007669"/>
    <property type="project" value="UniProtKB-EC"/>
</dbReference>
<name>A0A6J4RTN6_9ACTN</name>
<feature type="domain" description="Hint" evidence="6">
    <location>
        <begin position="105"/>
        <end position="193"/>
    </location>
</feature>
<dbReference type="SUPFAM" id="SSF51294">
    <property type="entry name" value="Hedgehog/intein (Hint) domain"/>
    <property type="match status" value="1"/>
</dbReference>
<keyword evidence="2" id="KW-0846">Cobalamin</keyword>
<dbReference type="EMBL" id="CADCVK010000217">
    <property type="protein sequence ID" value="CAA9478953.1"/>
    <property type="molecule type" value="Genomic_DNA"/>
</dbReference>
<dbReference type="InterPro" id="IPR006141">
    <property type="entry name" value="Intein_N"/>
</dbReference>
<evidence type="ECO:0000256" key="4">
    <source>
        <dbReference type="ARBA" id="ARBA00023116"/>
    </source>
</evidence>
<evidence type="ECO:0000256" key="5">
    <source>
        <dbReference type="ARBA" id="ARBA00023285"/>
    </source>
</evidence>
<dbReference type="Pfam" id="PF00317">
    <property type="entry name" value="Ribonuc_red_lgN"/>
    <property type="match status" value="1"/>
</dbReference>
<dbReference type="GO" id="GO:0005524">
    <property type="term" value="F:ATP binding"/>
    <property type="evidence" value="ECO:0007669"/>
    <property type="project" value="InterPro"/>
</dbReference>
<proteinExistence type="predicted"/>
<protein>
    <submittedName>
        <fullName evidence="7">Ribonucleotide reductase of class II (Coenzyme B12-dependent)</fullName>
        <ecNumber evidence="7">1.17.4.1</ecNumber>
    </submittedName>
</protein>
<dbReference type="InterPro" id="IPR050862">
    <property type="entry name" value="RdRp_reductase_class-2"/>
</dbReference>
<dbReference type="GO" id="GO:0016539">
    <property type="term" value="P:intein-mediated protein splicing"/>
    <property type="evidence" value="ECO:0007669"/>
    <property type="project" value="InterPro"/>
</dbReference>
<accession>A0A6J4RTN6</accession>
<dbReference type="PANTHER" id="PTHR43371">
    <property type="entry name" value="VITAMIN B12-DEPENDENT RIBONUCLEOTIDE REDUCTASE"/>
    <property type="match status" value="1"/>
</dbReference>
<dbReference type="Pfam" id="PF13403">
    <property type="entry name" value="Hint_2"/>
    <property type="match status" value="1"/>
</dbReference>
<gene>
    <name evidence="7" type="ORF">AVDCRST_MAG12-1383</name>
</gene>
<feature type="non-terminal residue" evidence="7">
    <location>
        <position position="243"/>
    </location>
</feature>
<organism evidence="7">
    <name type="scientific">uncultured Rubrobacteraceae bacterium</name>
    <dbReference type="NCBI Taxonomy" id="349277"/>
    <lineage>
        <taxon>Bacteria</taxon>
        <taxon>Bacillati</taxon>
        <taxon>Actinomycetota</taxon>
        <taxon>Rubrobacteria</taxon>
        <taxon>Rubrobacterales</taxon>
        <taxon>Rubrobacteraceae</taxon>
        <taxon>environmental samples</taxon>
    </lineage>
</organism>
<sequence length="243" mass="27563">MDTEPRHTERLKLTENAVAVLRKRYLKKNERGEAAEEPIDMFRRVAGAVAEAEVDFGMARGLSGGEARAVFEEQERRFLDLMLSRKFMPNSPTLMNAGRDLGQLSACFAAGTMIDTIDGPCPIEDIEEGALVLTHMGRYRPVVRTMRRVDRLYRVKVDKLPALYVTGEHPFLTSAGWVETRKLRAKKHFVRLGFPMVEEEEAFMRFNGHVKDGLVHARLVGESGRSRRRHARDGNVVSRQIIA</sequence>
<dbReference type="CDD" id="cd00081">
    <property type="entry name" value="Hint"/>
    <property type="match status" value="1"/>
</dbReference>
<reference evidence="7" key="1">
    <citation type="submission" date="2020-02" db="EMBL/GenBank/DDBJ databases">
        <authorList>
            <person name="Meier V. D."/>
        </authorList>
    </citation>
    <scope>NUCLEOTIDE SEQUENCE</scope>
    <source>
        <strain evidence="7">AVDCRST_MAG12</strain>
    </source>
</reference>
<dbReference type="SMART" id="SM00306">
    <property type="entry name" value="HintN"/>
    <property type="match status" value="1"/>
</dbReference>
<dbReference type="PROSITE" id="PS50817">
    <property type="entry name" value="INTEIN_N_TER"/>
    <property type="match status" value="1"/>
</dbReference>
<dbReference type="GO" id="GO:0009263">
    <property type="term" value="P:deoxyribonucleotide biosynthetic process"/>
    <property type="evidence" value="ECO:0007669"/>
    <property type="project" value="UniProtKB-KW"/>
</dbReference>
<dbReference type="InterPro" id="IPR028992">
    <property type="entry name" value="Hedgehog/Intein_dom"/>
</dbReference>
<comment type="cofactor">
    <cofactor evidence="1">
        <name>adenosylcob(III)alamin</name>
        <dbReference type="ChEBI" id="CHEBI:18408"/>
    </cofactor>
</comment>
<dbReference type="Gene3D" id="3.20.70.20">
    <property type="match status" value="1"/>
</dbReference>
<dbReference type="EC" id="1.17.4.1" evidence="7"/>
<dbReference type="SUPFAM" id="SSF51998">
    <property type="entry name" value="PFL-like glycyl radical enzymes"/>
    <property type="match status" value="1"/>
</dbReference>
<dbReference type="PANTHER" id="PTHR43371:SF1">
    <property type="entry name" value="RIBONUCLEOSIDE-DIPHOSPHATE REDUCTASE"/>
    <property type="match status" value="1"/>
</dbReference>
<keyword evidence="5" id="KW-0170">Cobalt</keyword>
<keyword evidence="3 7" id="KW-0560">Oxidoreductase</keyword>
<dbReference type="InterPro" id="IPR013509">
    <property type="entry name" value="RNR_lsu_N"/>
</dbReference>
<evidence type="ECO:0000259" key="6">
    <source>
        <dbReference type="SMART" id="SM00306"/>
    </source>
</evidence>
<keyword evidence="4" id="KW-0215">Deoxyribonucleotide synthesis</keyword>
<evidence type="ECO:0000256" key="3">
    <source>
        <dbReference type="ARBA" id="ARBA00023002"/>
    </source>
</evidence>
<dbReference type="AlphaFoldDB" id="A0A6J4RTN6"/>
<dbReference type="GO" id="GO:0031419">
    <property type="term" value="F:cobalamin binding"/>
    <property type="evidence" value="ECO:0007669"/>
    <property type="project" value="UniProtKB-KW"/>
</dbReference>
<evidence type="ECO:0000256" key="1">
    <source>
        <dbReference type="ARBA" id="ARBA00001922"/>
    </source>
</evidence>
<dbReference type="InterPro" id="IPR003587">
    <property type="entry name" value="Hint_dom_N"/>
</dbReference>
<dbReference type="InterPro" id="IPR036844">
    <property type="entry name" value="Hint_dom_sf"/>
</dbReference>